<evidence type="ECO:0000256" key="3">
    <source>
        <dbReference type="ARBA" id="ARBA00013068"/>
    </source>
</evidence>
<organism evidence="9 10">
    <name type="scientific">Nitzschia inconspicua</name>
    <dbReference type="NCBI Taxonomy" id="303405"/>
    <lineage>
        <taxon>Eukaryota</taxon>
        <taxon>Sar</taxon>
        <taxon>Stramenopiles</taxon>
        <taxon>Ochrophyta</taxon>
        <taxon>Bacillariophyta</taxon>
        <taxon>Bacillariophyceae</taxon>
        <taxon>Bacillariophycidae</taxon>
        <taxon>Bacillariales</taxon>
        <taxon>Bacillariaceae</taxon>
        <taxon>Nitzschia</taxon>
    </lineage>
</organism>
<reference evidence="9" key="1">
    <citation type="journal article" date="2021" name="Sci. Rep.">
        <title>Diploid genomic architecture of Nitzschia inconspicua, an elite biomass production diatom.</title>
        <authorList>
            <person name="Oliver A."/>
            <person name="Podell S."/>
            <person name="Pinowska A."/>
            <person name="Traller J.C."/>
            <person name="Smith S.R."/>
            <person name="McClure R."/>
            <person name="Beliaev A."/>
            <person name="Bohutskyi P."/>
            <person name="Hill E.A."/>
            <person name="Rabines A."/>
            <person name="Zheng H."/>
            <person name="Allen L.Z."/>
            <person name="Kuo A."/>
            <person name="Grigoriev I.V."/>
            <person name="Allen A.E."/>
            <person name="Hazlebeck D."/>
            <person name="Allen E.E."/>
        </authorList>
    </citation>
    <scope>NUCLEOTIDE SEQUENCE</scope>
    <source>
        <strain evidence="9">Hildebrandi</strain>
    </source>
</reference>
<sequence>MTPKANSSRLCIPTGVVTGSNLRRLYEHARVEGYIIPSFKCTSWKTCQIILEAASKNNSPVAIRLYAGSEMGFEIQGEDDPVDCSINRIIVTALVVRELAQFYQVPVILETETRCLDKLTSWYDKVMQVSEAYCKKRGLRTPLFSAHFLEVYDWEVSDSEDVFLDLVEQYVARLAKNDIWLHIKLPSLETKMEEKLVKAVSRVSRLSTGFTIVTDRHSSSVEALNQVELTVASRKRLFRPYFVFDASADSFSEQEQGETPLFSRCGVIQIQIHENCHESQPFLKDGLIDDVGLASDTAQATPLVDWIKRRQHQKKAFYEAVMKYCGSSNRSEHPTTSEQIPPKNLLQLLPYAFLQAGGILLLIVFSSVTFS</sequence>
<dbReference type="GO" id="GO:0005829">
    <property type="term" value="C:cytosol"/>
    <property type="evidence" value="ECO:0007669"/>
    <property type="project" value="TreeGrafter"/>
</dbReference>
<accession>A0A9K3M7V3</accession>
<evidence type="ECO:0000256" key="2">
    <source>
        <dbReference type="ARBA" id="ARBA00004714"/>
    </source>
</evidence>
<dbReference type="AlphaFoldDB" id="A0A9K3M7V3"/>
<keyword evidence="8" id="KW-0472">Membrane</keyword>
<evidence type="ECO:0000256" key="7">
    <source>
        <dbReference type="ARBA" id="ARBA00023239"/>
    </source>
</evidence>
<evidence type="ECO:0000256" key="1">
    <source>
        <dbReference type="ARBA" id="ARBA00001947"/>
    </source>
</evidence>
<dbReference type="GO" id="GO:0006096">
    <property type="term" value="P:glycolytic process"/>
    <property type="evidence" value="ECO:0007669"/>
    <property type="project" value="UniProtKB-KW"/>
</dbReference>
<dbReference type="PANTHER" id="PTHR30559">
    <property type="entry name" value="FRUCTOSE-BISPHOSPHATE ALDOLASE CLASS 2"/>
    <property type="match status" value="1"/>
</dbReference>
<keyword evidence="8" id="KW-1133">Transmembrane helix</keyword>
<keyword evidence="4" id="KW-0479">Metal-binding</keyword>
<evidence type="ECO:0000313" key="9">
    <source>
        <dbReference type="EMBL" id="KAG7374871.1"/>
    </source>
</evidence>
<keyword evidence="6" id="KW-0324">Glycolysis</keyword>
<comment type="caution">
    <text evidence="9">The sequence shown here is derived from an EMBL/GenBank/DDBJ whole genome shotgun (WGS) entry which is preliminary data.</text>
</comment>
<dbReference type="Pfam" id="PF01116">
    <property type="entry name" value="F_bP_aldolase"/>
    <property type="match status" value="1"/>
</dbReference>
<feature type="transmembrane region" description="Helical" evidence="8">
    <location>
        <begin position="348"/>
        <end position="370"/>
    </location>
</feature>
<proteinExistence type="predicted"/>
<dbReference type="EC" id="4.1.2.13" evidence="3"/>
<protein>
    <recommendedName>
        <fullName evidence="3">fructose-bisphosphate aldolase</fullName>
        <ecNumber evidence="3">4.1.2.13</ecNumber>
    </recommendedName>
</protein>
<evidence type="ECO:0000256" key="6">
    <source>
        <dbReference type="ARBA" id="ARBA00023152"/>
    </source>
</evidence>
<comment type="cofactor">
    <cofactor evidence="1">
        <name>Zn(2+)</name>
        <dbReference type="ChEBI" id="CHEBI:29105"/>
    </cofactor>
</comment>
<keyword evidence="5" id="KW-0862">Zinc</keyword>
<dbReference type="GO" id="GO:0006094">
    <property type="term" value="P:gluconeogenesis"/>
    <property type="evidence" value="ECO:0007669"/>
    <property type="project" value="TreeGrafter"/>
</dbReference>
<keyword evidence="8" id="KW-0812">Transmembrane</keyword>
<name>A0A9K3M7V3_9STRA</name>
<comment type="pathway">
    <text evidence="2">Carbohydrate degradation; glycolysis; D-glyceraldehyde 3-phosphate and glycerone phosphate from D-glucose: step 4/4.</text>
</comment>
<evidence type="ECO:0000313" key="10">
    <source>
        <dbReference type="Proteomes" id="UP000693970"/>
    </source>
</evidence>
<dbReference type="Proteomes" id="UP000693970">
    <property type="component" value="Unassembled WGS sequence"/>
</dbReference>
<dbReference type="GO" id="GO:0008270">
    <property type="term" value="F:zinc ion binding"/>
    <property type="evidence" value="ECO:0007669"/>
    <property type="project" value="InterPro"/>
</dbReference>
<dbReference type="GO" id="GO:0004332">
    <property type="term" value="F:fructose-bisphosphate aldolase activity"/>
    <property type="evidence" value="ECO:0007669"/>
    <property type="project" value="UniProtKB-EC"/>
</dbReference>
<gene>
    <name evidence="9" type="ORF">IV203_013966</name>
</gene>
<dbReference type="InterPro" id="IPR000771">
    <property type="entry name" value="FBA_II"/>
</dbReference>
<dbReference type="InterPro" id="IPR006411">
    <property type="entry name" value="Fruct_bisP_bact"/>
</dbReference>
<keyword evidence="10" id="KW-1185">Reference proteome</keyword>
<reference evidence="9" key="2">
    <citation type="submission" date="2021-04" db="EMBL/GenBank/DDBJ databases">
        <authorList>
            <person name="Podell S."/>
        </authorList>
    </citation>
    <scope>NUCLEOTIDE SEQUENCE</scope>
    <source>
        <strain evidence="9">Hildebrandi</strain>
    </source>
</reference>
<evidence type="ECO:0000256" key="5">
    <source>
        <dbReference type="ARBA" id="ARBA00022833"/>
    </source>
</evidence>
<keyword evidence="7" id="KW-0456">Lyase</keyword>
<dbReference type="PANTHER" id="PTHR30559:SF0">
    <property type="entry name" value="FRUCTOSE-BISPHOSPHATE ALDOLASE"/>
    <property type="match status" value="1"/>
</dbReference>
<evidence type="ECO:0000256" key="8">
    <source>
        <dbReference type="SAM" id="Phobius"/>
    </source>
</evidence>
<dbReference type="EMBL" id="JAGRRH010000001">
    <property type="protein sequence ID" value="KAG7374871.1"/>
    <property type="molecule type" value="Genomic_DNA"/>
</dbReference>
<evidence type="ECO:0000256" key="4">
    <source>
        <dbReference type="ARBA" id="ARBA00022723"/>
    </source>
</evidence>